<organism evidence="11 12">
    <name type="scientific">Smittium mucronatum</name>
    <dbReference type="NCBI Taxonomy" id="133383"/>
    <lineage>
        <taxon>Eukaryota</taxon>
        <taxon>Fungi</taxon>
        <taxon>Fungi incertae sedis</taxon>
        <taxon>Zoopagomycota</taxon>
        <taxon>Kickxellomycotina</taxon>
        <taxon>Harpellomycetes</taxon>
        <taxon>Harpellales</taxon>
        <taxon>Legeriomycetaceae</taxon>
        <taxon>Smittium</taxon>
    </lineage>
</organism>
<accession>A0A1R0GXK4</accession>
<proteinExistence type="inferred from homology"/>
<evidence type="ECO:0000256" key="1">
    <source>
        <dbReference type="ARBA" id="ARBA00000382"/>
    </source>
</evidence>
<dbReference type="GO" id="GO:0042973">
    <property type="term" value="F:glucan endo-1,3-beta-D-glucosidase activity"/>
    <property type="evidence" value="ECO:0007669"/>
    <property type="project" value="UniProtKB-EC"/>
</dbReference>
<dbReference type="Pfam" id="PF03639">
    <property type="entry name" value="Glyco_hydro_81"/>
    <property type="match status" value="1"/>
</dbReference>
<dbReference type="OrthoDB" id="4473401at2759"/>
<gene>
    <name evidence="11" type="ORF">AYI68_g4266</name>
</gene>
<dbReference type="EC" id="3.2.1.39" evidence="3"/>
<reference evidence="11 12" key="1">
    <citation type="journal article" date="2016" name="Mol. Biol. Evol.">
        <title>Genome-Wide Survey of Gut Fungi (Harpellales) Reveals the First Horizontally Transferred Ubiquitin Gene from a Mosquito Host.</title>
        <authorList>
            <person name="Wang Y."/>
            <person name="White M.M."/>
            <person name="Kvist S."/>
            <person name="Moncalvo J.M."/>
        </authorList>
    </citation>
    <scope>NUCLEOTIDE SEQUENCE [LARGE SCALE GENOMIC DNA]</scope>
    <source>
        <strain evidence="11 12">ALG-7-W6</strain>
    </source>
</reference>
<name>A0A1R0GXK4_9FUNG</name>
<feature type="domain" description="Glycosyl hydrolase family 81 N-terminal" evidence="9">
    <location>
        <begin position="29"/>
        <end position="305"/>
    </location>
</feature>
<dbReference type="InterPro" id="IPR040451">
    <property type="entry name" value="GH81_N"/>
</dbReference>
<dbReference type="Proteomes" id="UP000187455">
    <property type="component" value="Unassembled WGS sequence"/>
</dbReference>
<dbReference type="GO" id="GO:0052861">
    <property type="term" value="F:endo-1,3(4)-beta-glucanase activity"/>
    <property type="evidence" value="ECO:0007669"/>
    <property type="project" value="InterPro"/>
</dbReference>
<protein>
    <recommendedName>
        <fullName evidence="3">glucan endo-1,3-beta-D-glucosidase</fullName>
        <ecNumber evidence="3">3.2.1.39</ecNumber>
    </recommendedName>
</protein>
<dbReference type="GO" id="GO:0000272">
    <property type="term" value="P:polysaccharide catabolic process"/>
    <property type="evidence" value="ECO:0007669"/>
    <property type="project" value="UniProtKB-KW"/>
</dbReference>
<keyword evidence="7" id="KW-0961">Cell wall biogenesis/degradation</keyword>
<keyword evidence="6" id="KW-0326">Glycosidase</keyword>
<sequence length="670" mass="76584">METPEICETLPYQYAPNNNLPTQFWGKIARPYPTNKWWLNLVMTNGESPIYPYPYSVAAKIAGLSLWHPDKIEVPNRVYLNYKNEWLLGSTTSFTDRRLVAYDELTATYMWSVNPDAPESGGYMKVPFVKGSPFISLYYYNLQCLFKFTSITFSSLQKVIGNRCYTATLTDGSRWAIFFSTDCNLTLDNPQQITSTAPFTGYVRFSFIPTNLTGDDATRHINTLFTHSPVVPESGSVRFSGNSIIHSYKVNDPTKSDLLLMLTLPHHRQFLQNPKYPSTQILYTTLKGDMVGVTGPEWNLYYQTLSGAGFGESKTIPPDYIAPITDSLKTESIDFTVKDSDNSIYFRGKELARFARLAFIAWQLRDLNKSLYILSNLKTCLEFWFESKGNNKLVYDTTWGGLVTTDGLKDQGADFGNVMYNDHHFHYGYYTYAISTILYLLGLNDGWFAKYKTQIYAFCDEYANNGTSTNFIKYRHMDFYDGNSWANGLYVFENSRNQESTSEAVNAYYGAYLLQLALKDTTKTNIMNLLLTSEIKSSQYYWQIGNPTRSIYPAEFSKNCIVGILWENSAEYVTWFGTNPEYIYGIQMLPFTPISFELLDPEWLSSSWPTIKSRCLTSNPTITDEWKGLILMGGAIVDKTITLNDINALKAYDNGNSRTNAIWWLAMCRK</sequence>
<dbReference type="EMBL" id="LSSL01002301">
    <property type="protein sequence ID" value="OLY81626.1"/>
    <property type="molecule type" value="Genomic_DNA"/>
</dbReference>
<evidence type="ECO:0000256" key="2">
    <source>
        <dbReference type="ARBA" id="ARBA00010730"/>
    </source>
</evidence>
<dbReference type="AlphaFoldDB" id="A0A1R0GXK4"/>
<evidence type="ECO:0000256" key="8">
    <source>
        <dbReference type="ARBA" id="ARBA00023326"/>
    </source>
</evidence>
<evidence type="ECO:0000259" key="9">
    <source>
        <dbReference type="Pfam" id="PF03639"/>
    </source>
</evidence>
<keyword evidence="4" id="KW-0378">Hydrolase</keyword>
<evidence type="ECO:0000313" key="11">
    <source>
        <dbReference type="EMBL" id="OLY81626.1"/>
    </source>
</evidence>
<evidence type="ECO:0000256" key="4">
    <source>
        <dbReference type="ARBA" id="ARBA00022801"/>
    </source>
</evidence>
<evidence type="ECO:0000256" key="6">
    <source>
        <dbReference type="ARBA" id="ARBA00023295"/>
    </source>
</evidence>
<keyword evidence="12" id="KW-1185">Reference proteome</keyword>
<keyword evidence="5" id="KW-0119">Carbohydrate metabolism</keyword>
<comment type="caution">
    <text evidence="11">The sequence shown here is derived from an EMBL/GenBank/DDBJ whole genome shotgun (WGS) entry which is preliminary data.</text>
</comment>
<dbReference type="InterPro" id="IPR040720">
    <property type="entry name" value="GH81_C"/>
</dbReference>
<dbReference type="PANTHER" id="PTHR31983:SF0">
    <property type="entry name" value="GLUCAN ENDO-1,3-BETA-D-GLUCOSIDASE 2"/>
    <property type="match status" value="1"/>
</dbReference>
<comment type="catalytic activity">
    <reaction evidence="1">
        <text>Hydrolysis of (1-&gt;3)-beta-D-glucosidic linkages in (1-&gt;3)-beta-D-glucans.</text>
        <dbReference type="EC" id="3.2.1.39"/>
    </reaction>
</comment>
<evidence type="ECO:0000313" key="12">
    <source>
        <dbReference type="Proteomes" id="UP000187455"/>
    </source>
</evidence>
<dbReference type="PROSITE" id="PS52008">
    <property type="entry name" value="GH81"/>
    <property type="match status" value="1"/>
</dbReference>
<evidence type="ECO:0000259" key="10">
    <source>
        <dbReference type="Pfam" id="PF17652"/>
    </source>
</evidence>
<comment type="similarity">
    <text evidence="2">Belongs to the glycosyl hydrolase 81 family.</text>
</comment>
<evidence type="ECO:0000256" key="7">
    <source>
        <dbReference type="ARBA" id="ARBA00023316"/>
    </source>
</evidence>
<dbReference type="PANTHER" id="PTHR31983">
    <property type="entry name" value="ENDO-1,3(4)-BETA-GLUCANASE 1"/>
    <property type="match status" value="1"/>
</dbReference>
<evidence type="ECO:0000256" key="5">
    <source>
        <dbReference type="ARBA" id="ARBA00023277"/>
    </source>
</evidence>
<keyword evidence="8" id="KW-0624">Polysaccharide degradation</keyword>
<evidence type="ECO:0000256" key="3">
    <source>
        <dbReference type="ARBA" id="ARBA00012780"/>
    </source>
</evidence>
<dbReference type="Gene3D" id="2.70.98.30">
    <property type="entry name" value="Golgi alpha-mannosidase II, domain 4"/>
    <property type="match status" value="1"/>
</dbReference>
<dbReference type="InterPro" id="IPR005200">
    <property type="entry name" value="Endo-beta-glucanase"/>
</dbReference>
<dbReference type="GO" id="GO:0071555">
    <property type="term" value="P:cell wall organization"/>
    <property type="evidence" value="ECO:0007669"/>
    <property type="project" value="UniProtKB-KW"/>
</dbReference>
<feature type="domain" description="Glycosyl hydrolase family 81 C-terminal" evidence="10">
    <location>
        <begin position="333"/>
        <end position="665"/>
    </location>
</feature>
<dbReference type="Pfam" id="PF17652">
    <property type="entry name" value="Glyco_hydro81C"/>
    <property type="match status" value="1"/>
</dbReference>